<dbReference type="HAMAP" id="MF_00735">
    <property type="entry name" value="Methyltr_PrmA"/>
    <property type="match status" value="1"/>
</dbReference>
<evidence type="ECO:0000313" key="8">
    <source>
        <dbReference type="Proteomes" id="UP001596186"/>
    </source>
</evidence>
<dbReference type="InterPro" id="IPR004498">
    <property type="entry name" value="Ribosomal_PrmA_MeTrfase"/>
</dbReference>
<feature type="binding site" evidence="6">
    <location>
        <position position="143"/>
    </location>
    <ligand>
        <name>S-adenosyl-L-methionine</name>
        <dbReference type="ChEBI" id="CHEBI:59789"/>
    </ligand>
</feature>
<keyword evidence="2 6" id="KW-0963">Cytoplasm</keyword>
<dbReference type="PIRSF" id="PIRSF000401">
    <property type="entry name" value="RPL11_MTase"/>
    <property type="match status" value="1"/>
</dbReference>
<evidence type="ECO:0000256" key="3">
    <source>
        <dbReference type="ARBA" id="ARBA00022603"/>
    </source>
</evidence>
<comment type="caution">
    <text evidence="7">The sequence shown here is derived from an EMBL/GenBank/DDBJ whole genome shotgun (WGS) entry which is preliminary data.</text>
</comment>
<dbReference type="PANTHER" id="PTHR43648">
    <property type="entry name" value="ELECTRON TRANSFER FLAVOPROTEIN BETA SUBUNIT LYSINE METHYLTRANSFERASE"/>
    <property type="match status" value="1"/>
</dbReference>
<organism evidence="7 8">
    <name type="scientific">Companilactobacillus baiquanensis</name>
    <dbReference type="NCBI Taxonomy" id="2486005"/>
    <lineage>
        <taxon>Bacteria</taxon>
        <taxon>Bacillati</taxon>
        <taxon>Bacillota</taxon>
        <taxon>Bacilli</taxon>
        <taxon>Lactobacillales</taxon>
        <taxon>Lactobacillaceae</taxon>
        <taxon>Companilactobacillus</taxon>
    </lineage>
</organism>
<dbReference type="GO" id="GO:0005840">
    <property type="term" value="C:ribosome"/>
    <property type="evidence" value="ECO:0007669"/>
    <property type="project" value="UniProtKB-KW"/>
</dbReference>
<keyword evidence="5 6" id="KW-0949">S-adenosyl-L-methionine</keyword>
<comment type="function">
    <text evidence="6">Methylates ribosomal protein L11.</text>
</comment>
<evidence type="ECO:0000256" key="6">
    <source>
        <dbReference type="HAMAP-Rule" id="MF_00735"/>
    </source>
</evidence>
<dbReference type="GO" id="GO:0008168">
    <property type="term" value="F:methyltransferase activity"/>
    <property type="evidence" value="ECO:0007669"/>
    <property type="project" value="UniProtKB-KW"/>
</dbReference>
<dbReference type="InterPro" id="IPR050078">
    <property type="entry name" value="Ribosomal_L11_MeTrfase_PrmA"/>
</dbReference>
<reference evidence="8" key="1">
    <citation type="journal article" date="2019" name="Int. J. Syst. Evol. Microbiol.">
        <title>The Global Catalogue of Microorganisms (GCM) 10K type strain sequencing project: providing services to taxonomists for standard genome sequencing and annotation.</title>
        <authorList>
            <consortium name="The Broad Institute Genomics Platform"/>
            <consortium name="The Broad Institute Genome Sequencing Center for Infectious Disease"/>
            <person name="Wu L."/>
            <person name="Ma J."/>
        </authorList>
    </citation>
    <scope>NUCLEOTIDE SEQUENCE [LARGE SCALE GENOMIC DNA]</scope>
    <source>
        <strain evidence="8">CCM 8895</strain>
    </source>
</reference>
<dbReference type="Proteomes" id="UP001596186">
    <property type="component" value="Unassembled WGS sequence"/>
</dbReference>
<accession>A0ABW1UVB2</accession>
<dbReference type="Pfam" id="PF06325">
    <property type="entry name" value="PrmA"/>
    <property type="match status" value="1"/>
</dbReference>
<dbReference type="RefSeq" id="WP_125591905.1">
    <property type="nucleotide sequence ID" value="NZ_JBHSSN010000002.1"/>
</dbReference>
<dbReference type="GO" id="GO:0032259">
    <property type="term" value="P:methylation"/>
    <property type="evidence" value="ECO:0007669"/>
    <property type="project" value="UniProtKB-KW"/>
</dbReference>
<evidence type="ECO:0000313" key="7">
    <source>
        <dbReference type="EMBL" id="MFC6322438.1"/>
    </source>
</evidence>
<comment type="catalytic activity">
    <reaction evidence="6">
        <text>L-lysyl-[protein] + 3 S-adenosyl-L-methionine = N(6),N(6),N(6)-trimethyl-L-lysyl-[protein] + 3 S-adenosyl-L-homocysteine + 3 H(+)</text>
        <dbReference type="Rhea" id="RHEA:54192"/>
        <dbReference type="Rhea" id="RHEA-COMP:9752"/>
        <dbReference type="Rhea" id="RHEA-COMP:13826"/>
        <dbReference type="ChEBI" id="CHEBI:15378"/>
        <dbReference type="ChEBI" id="CHEBI:29969"/>
        <dbReference type="ChEBI" id="CHEBI:57856"/>
        <dbReference type="ChEBI" id="CHEBI:59789"/>
        <dbReference type="ChEBI" id="CHEBI:61961"/>
    </reaction>
</comment>
<comment type="subcellular location">
    <subcellularLocation>
        <location evidence="6">Cytoplasm</location>
    </subcellularLocation>
</comment>
<dbReference type="EC" id="2.1.1.-" evidence="6"/>
<keyword evidence="7" id="KW-0687">Ribonucleoprotein</keyword>
<proteinExistence type="inferred from homology"/>
<evidence type="ECO:0000256" key="2">
    <source>
        <dbReference type="ARBA" id="ARBA00022490"/>
    </source>
</evidence>
<keyword evidence="4 6" id="KW-0808">Transferase</keyword>
<name>A0ABW1UVB2_9LACO</name>
<dbReference type="NCBIfam" id="TIGR00406">
    <property type="entry name" value="prmA"/>
    <property type="match status" value="1"/>
</dbReference>
<evidence type="ECO:0000256" key="4">
    <source>
        <dbReference type="ARBA" id="ARBA00022679"/>
    </source>
</evidence>
<keyword evidence="7" id="KW-0689">Ribosomal protein</keyword>
<dbReference type="CDD" id="cd02440">
    <property type="entry name" value="AdoMet_MTases"/>
    <property type="match status" value="1"/>
</dbReference>
<gene>
    <name evidence="6 7" type="primary">prmA</name>
    <name evidence="7" type="ORF">ACFP1F_01480</name>
</gene>
<dbReference type="PANTHER" id="PTHR43648:SF1">
    <property type="entry name" value="ELECTRON TRANSFER FLAVOPROTEIN BETA SUBUNIT LYSINE METHYLTRANSFERASE"/>
    <property type="match status" value="1"/>
</dbReference>
<feature type="binding site" evidence="6">
    <location>
        <position position="229"/>
    </location>
    <ligand>
        <name>S-adenosyl-L-methionine</name>
        <dbReference type="ChEBI" id="CHEBI:59789"/>
    </ligand>
</feature>
<dbReference type="EMBL" id="JBHSSN010000002">
    <property type="protein sequence ID" value="MFC6322438.1"/>
    <property type="molecule type" value="Genomic_DNA"/>
</dbReference>
<dbReference type="Gene3D" id="3.40.50.150">
    <property type="entry name" value="Vaccinia Virus protein VP39"/>
    <property type="match status" value="1"/>
</dbReference>
<evidence type="ECO:0000256" key="5">
    <source>
        <dbReference type="ARBA" id="ARBA00022691"/>
    </source>
</evidence>
<feature type="binding site" evidence="6">
    <location>
        <position position="186"/>
    </location>
    <ligand>
        <name>S-adenosyl-L-methionine</name>
        <dbReference type="ChEBI" id="CHEBI:59789"/>
    </ligand>
</feature>
<evidence type="ECO:0000256" key="1">
    <source>
        <dbReference type="ARBA" id="ARBA00009741"/>
    </source>
</evidence>
<feature type="binding site" evidence="6">
    <location>
        <position position="164"/>
    </location>
    <ligand>
        <name>S-adenosyl-L-methionine</name>
        <dbReference type="ChEBI" id="CHEBI:59789"/>
    </ligand>
</feature>
<dbReference type="SUPFAM" id="SSF53335">
    <property type="entry name" value="S-adenosyl-L-methionine-dependent methyltransferases"/>
    <property type="match status" value="1"/>
</dbReference>
<comment type="similarity">
    <text evidence="1 6">Belongs to the methyltransferase superfamily. PrmA family.</text>
</comment>
<keyword evidence="8" id="KW-1185">Reference proteome</keyword>
<sequence length="305" mass="34272">MIWKKLSVSIPDDFDQEIISDIFMKIGANGTELVDDENKSVKTKINSYFDDKVYRPEIKNELITEINNLANFGFDVSKVTVFEDTVDDKSWVDEWKQYYHPVHISRYLTVVPNWVEYQPKFADEHLIVMDPGKSFGTGTHPTTYSCMQALEMILGDARSLYDVGTGSGILSIQARQLGVSKITAFDLDPEAVEAAKANLKLNEGCSDIEVYENSLLDGVNGKVDVIVANILADVIMKFIPDIDQHLNNKGFVILSGIINEKESIISSEMKKHGFTVLEVFHLKGWSTLICKRVKDAELQDGAILR</sequence>
<keyword evidence="3 6" id="KW-0489">Methyltransferase</keyword>
<dbReference type="InterPro" id="IPR029063">
    <property type="entry name" value="SAM-dependent_MTases_sf"/>
</dbReference>
<protein>
    <recommendedName>
        <fullName evidence="6">Ribosomal protein L11 methyltransferase</fullName>
        <shortName evidence="6">L11 Mtase</shortName>
        <ecNumber evidence="6">2.1.1.-</ecNumber>
    </recommendedName>
</protein>